<evidence type="ECO:0000256" key="2">
    <source>
        <dbReference type="SAM" id="MobiDB-lite"/>
    </source>
</evidence>
<dbReference type="SUPFAM" id="SSF57756">
    <property type="entry name" value="Retrovirus zinc finger-like domains"/>
    <property type="match status" value="1"/>
</dbReference>
<name>A0ABQ4YFP1_9ASTR</name>
<dbReference type="GO" id="GO:0003964">
    <property type="term" value="F:RNA-directed DNA polymerase activity"/>
    <property type="evidence" value="ECO:0007669"/>
    <property type="project" value="UniProtKB-KW"/>
</dbReference>
<accession>A0ABQ4YFP1</accession>
<dbReference type="Proteomes" id="UP001151760">
    <property type="component" value="Unassembled WGS sequence"/>
</dbReference>
<evidence type="ECO:0000313" key="5">
    <source>
        <dbReference type="Proteomes" id="UP001151760"/>
    </source>
</evidence>
<dbReference type="EMBL" id="BQNB010010345">
    <property type="protein sequence ID" value="GJS76028.1"/>
    <property type="molecule type" value="Genomic_DNA"/>
</dbReference>
<reference evidence="4" key="2">
    <citation type="submission" date="2022-01" db="EMBL/GenBank/DDBJ databases">
        <authorList>
            <person name="Yamashiro T."/>
            <person name="Shiraishi A."/>
            <person name="Satake H."/>
            <person name="Nakayama K."/>
        </authorList>
    </citation>
    <scope>NUCLEOTIDE SEQUENCE</scope>
</reference>
<dbReference type="InterPro" id="IPR001878">
    <property type="entry name" value="Znf_CCHC"/>
</dbReference>
<evidence type="ECO:0000259" key="3">
    <source>
        <dbReference type="PROSITE" id="PS50158"/>
    </source>
</evidence>
<evidence type="ECO:0000256" key="1">
    <source>
        <dbReference type="PROSITE-ProRule" id="PRU00047"/>
    </source>
</evidence>
<keyword evidence="4" id="KW-0548">Nucleotidyltransferase</keyword>
<dbReference type="Gene3D" id="4.10.60.10">
    <property type="entry name" value="Zinc finger, CCHC-type"/>
    <property type="match status" value="1"/>
</dbReference>
<organism evidence="4 5">
    <name type="scientific">Tanacetum coccineum</name>
    <dbReference type="NCBI Taxonomy" id="301880"/>
    <lineage>
        <taxon>Eukaryota</taxon>
        <taxon>Viridiplantae</taxon>
        <taxon>Streptophyta</taxon>
        <taxon>Embryophyta</taxon>
        <taxon>Tracheophyta</taxon>
        <taxon>Spermatophyta</taxon>
        <taxon>Magnoliopsida</taxon>
        <taxon>eudicotyledons</taxon>
        <taxon>Gunneridae</taxon>
        <taxon>Pentapetalae</taxon>
        <taxon>asterids</taxon>
        <taxon>campanulids</taxon>
        <taxon>Asterales</taxon>
        <taxon>Asteraceae</taxon>
        <taxon>Asteroideae</taxon>
        <taxon>Anthemideae</taxon>
        <taxon>Anthemidinae</taxon>
        <taxon>Tanacetum</taxon>
    </lineage>
</organism>
<dbReference type="PROSITE" id="PS50158">
    <property type="entry name" value="ZF_CCHC"/>
    <property type="match status" value="1"/>
</dbReference>
<keyword evidence="1" id="KW-0863">Zinc-finger</keyword>
<feature type="region of interest" description="Disordered" evidence="2">
    <location>
        <begin position="204"/>
        <end position="232"/>
    </location>
</feature>
<keyword evidence="1" id="KW-0862">Zinc</keyword>
<feature type="domain" description="CCHC-type" evidence="3">
    <location>
        <begin position="289"/>
        <end position="304"/>
    </location>
</feature>
<dbReference type="SMART" id="SM00343">
    <property type="entry name" value="ZnF_C2HC"/>
    <property type="match status" value="2"/>
</dbReference>
<dbReference type="InterPro" id="IPR036875">
    <property type="entry name" value="Znf_CCHC_sf"/>
</dbReference>
<keyword evidence="5" id="KW-1185">Reference proteome</keyword>
<sequence length="318" mass="36184">MPTTRHGLSAAVVEKLIAQYVAEAIAAYEANQKNQNRNGNQTRVNGGAGGVAPVAKVCTYKDFLTCQPRNFSGTEGFVGLARWFEKMKFVYLVSKCLVGSQVKFSTCTLLDGALTWLNSHVRTVGTDEAYGMSWNELMKLMIEFYCPRNEIQKMVPEEVDKIDRYIWGLPDKIQGNVTSFQSARLQDAIKMANRLMDQKIRVKAAKDDDNKRKWDDEQEGNHRQQQNKRQEVGRVYVVETSNKTGYAGVLPLCKKCKLLHHGPCPVKCRNYKKVGHQARDCWTPTLVTCYECGRKGHTKRYCPEIGETEWRQRSSSEL</sequence>
<keyword evidence="4" id="KW-0695">RNA-directed DNA polymerase</keyword>
<reference evidence="4" key="1">
    <citation type="journal article" date="2022" name="Int. J. Mol. Sci.">
        <title>Draft Genome of Tanacetum Coccineum: Genomic Comparison of Closely Related Tanacetum-Family Plants.</title>
        <authorList>
            <person name="Yamashiro T."/>
            <person name="Shiraishi A."/>
            <person name="Nakayama K."/>
            <person name="Satake H."/>
        </authorList>
    </citation>
    <scope>NUCLEOTIDE SEQUENCE</scope>
</reference>
<evidence type="ECO:0000313" key="4">
    <source>
        <dbReference type="EMBL" id="GJS76028.1"/>
    </source>
</evidence>
<keyword evidence="1" id="KW-0479">Metal-binding</keyword>
<comment type="caution">
    <text evidence="4">The sequence shown here is derived from an EMBL/GenBank/DDBJ whole genome shotgun (WGS) entry which is preliminary data.</text>
</comment>
<protein>
    <submittedName>
        <fullName evidence="4">Reverse transcriptase domain-containing protein</fullName>
    </submittedName>
</protein>
<gene>
    <name evidence="4" type="ORF">Tco_0725909</name>
</gene>
<keyword evidence="4" id="KW-0808">Transferase</keyword>
<proteinExistence type="predicted"/>